<evidence type="ECO:0000313" key="3">
    <source>
        <dbReference type="Proteomes" id="UP001154078"/>
    </source>
</evidence>
<reference evidence="2" key="1">
    <citation type="submission" date="2021-12" db="EMBL/GenBank/DDBJ databases">
        <authorList>
            <person name="King R."/>
        </authorList>
    </citation>
    <scope>NUCLEOTIDE SEQUENCE</scope>
</reference>
<name>A0A9P0FA88_BRAAE</name>
<protein>
    <submittedName>
        <fullName evidence="2">Uncharacterized protein</fullName>
    </submittedName>
</protein>
<accession>A0A9P0FA88</accession>
<sequence>MSFKIVYASMLYFLFVNCKHLEKRQADWFEPYTFTVLKTDIQTSYTPSSCVQVEPTLPPCRNVRYLKFPSFVTKPSPQNIERTIEGNQIFTTKLNWVEYLGIYAPTVTVTDTLFKTTTVEDPRVVVTFAVKGCRPLRLPDDLSTCEMENPSSVTVEEILPTSTVASNFVPASNYDPVANIQDIINSNNNDLDSVNFDPVQPSSDTVIFDSKVPIQPTESLPSAGN</sequence>
<feature type="chain" id="PRO_5040223094" evidence="1">
    <location>
        <begin position="19"/>
        <end position="225"/>
    </location>
</feature>
<dbReference type="OrthoDB" id="6747713at2759"/>
<gene>
    <name evidence="2" type="ORF">MELIAE_LOCUS1318</name>
</gene>
<dbReference type="AlphaFoldDB" id="A0A9P0FA88"/>
<proteinExistence type="predicted"/>
<evidence type="ECO:0000256" key="1">
    <source>
        <dbReference type="SAM" id="SignalP"/>
    </source>
</evidence>
<keyword evidence="1" id="KW-0732">Signal</keyword>
<keyword evidence="3" id="KW-1185">Reference proteome</keyword>
<dbReference type="Proteomes" id="UP001154078">
    <property type="component" value="Chromosome 1"/>
</dbReference>
<organism evidence="2 3">
    <name type="scientific">Brassicogethes aeneus</name>
    <name type="common">Rape pollen beetle</name>
    <name type="synonym">Meligethes aeneus</name>
    <dbReference type="NCBI Taxonomy" id="1431903"/>
    <lineage>
        <taxon>Eukaryota</taxon>
        <taxon>Metazoa</taxon>
        <taxon>Ecdysozoa</taxon>
        <taxon>Arthropoda</taxon>
        <taxon>Hexapoda</taxon>
        <taxon>Insecta</taxon>
        <taxon>Pterygota</taxon>
        <taxon>Neoptera</taxon>
        <taxon>Endopterygota</taxon>
        <taxon>Coleoptera</taxon>
        <taxon>Polyphaga</taxon>
        <taxon>Cucujiformia</taxon>
        <taxon>Nitidulidae</taxon>
        <taxon>Meligethinae</taxon>
        <taxon>Brassicogethes</taxon>
    </lineage>
</organism>
<dbReference type="EMBL" id="OV121132">
    <property type="protein sequence ID" value="CAH0547297.1"/>
    <property type="molecule type" value="Genomic_DNA"/>
</dbReference>
<feature type="signal peptide" evidence="1">
    <location>
        <begin position="1"/>
        <end position="18"/>
    </location>
</feature>
<evidence type="ECO:0000313" key="2">
    <source>
        <dbReference type="EMBL" id="CAH0547297.1"/>
    </source>
</evidence>